<sequence length="171" mass="20067">MGIEVEDIKTPQPPFDDCILEYHFHVYFRQNNRVNTEQAIALREKILRLSATSSPKVYAIPYHVNYKPIGPHLVGSYEVWVPYESFADFYQWIILNRGNLSILIHPLTRLEVKDHTERATWLGEEFPLDVSVLSELLPQVPAQYPELKLGYSKYMHTDQQNKILLKLLERE</sequence>
<evidence type="ECO:0008006" key="3">
    <source>
        <dbReference type="Google" id="ProtNLM"/>
    </source>
</evidence>
<dbReference type="PANTHER" id="PTHR36423:SF2">
    <property type="entry name" value="AFR070WP"/>
    <property type="match status" value="1"/>
</dbReference>
<keyword evidence="2" id="KW-1185">Reference proteome</keyword>
<proteinExistence type="predicted"/>
<gene>
    <name evidence="1" type="ORF">AKO1_008647</name>
</gene>
<evidence type="ECO:0000313" key="1">
    <source>
        <dbReference type="EMBL" id="KAL0487530.1"/>
    </source>
</evidence>
<evidence type="ECO:0000313" key="2">
    <source>
        <dbReference type="Proteomes" id="UP001431209"/>
    </source>
</evidence>
<comment type="caution">
    <text evidence="1">The sequence shown here is derived from an EMBL/GenBank/DDBJ whole genome shotgun (WGS) entry which is preliminary data.</text>
</comment>
<dbReference type="PANTHER" id="PTHR36423">
    <property type="entry name" value="AFR070WP"/>
    <property type="match status" value="1"/>
</dbReference>
<dbReference type="SUPFAM" id="SSF143410">
    <property type="entry name" value="DOPA-like"/>
    <property type="match status" value="1"/>
</dbReference>
<organism evidence="1 2">
    <name type="scientific">Acrasis kona</name>
    <dbReference type="NCBI Taxonomy" id="1008807"/>
    <lineage>
        <taxon>Eukaryota</taxon>
        <taxon>Discoba</taxon>
        <taxon>Heterolobosea</taxon>
        <taxon>Tetramitia</taxon>
        <taxon>Eutetramitia</taxon>
        <taxon>Acrasidae</taxon>
        <taxon>Acrasis</taxon>
    </lineage>
</organism>
<reference evidence="1 2" key="1">
    <citation type="submission" date="2024-03" db="EMBL/GenBank/DDBJ databases">
        <title>The Acrasis kona genome and developmental transcriptomes reveal deep origins of eukaryotic multicellular pathways.</title>
        <authorList>
            <person name="Sheikh S."/>
            <person name="Fu C.-J."/>
            <person name="Brown M.W."/>
            <person name="Baldauf S.L."/>
        </authorList>
    </citation>
    <scope>NUCLEOTIDE SEQUENCE [LARGE SCALE GENOMIC DNA]</scope>
    <source>
        <strain evidence="1 2">ATCC MYA-3509</strain>
    </source>
</reference>
<dbReference type="Pfam" id="PF08883">
    <property type="entry name" value="DOPA_dioxygen"/>
    <property type="match status" value="1"/>
</dbReference>
<name>A0AAW2ZFE9_9EUKA</name>
<dbReference type="EMBL" id="JAOPGA020001347">
    <property type="protein sequence ID" value="KAL0487530.1"/>
    <property type="molecule type" value="Genomic_DNA"/>
</dbReference>
<dbReference type="Proteomes" id="UP001431209">
    <property type="component" value="Unassembled WGS sequence"/>
</dbReference>
<protein>
    <recommendedName>
        <fullName evidence="3">DOPA 4,5-dioxygenase</fullName>
    </recommendedName>
</protein>
<dbReference type="InterPro" id="IPR014980">
    <property type="entry name" value="DOPA_dioxygen"/>
</dbReference>
<dbReference type="AlphaFoldDB" id="A0AAW2ZFE9"/>
<accession>A0AAW2ZFE9</accession>
<dbReference type="Gene3D" id="3.30.70.1240">
    <property type="entry name" value="DOPA-like domains"/>
    <property type="match status" value="1"/>
</dbReference>
<dbReference type="InterPro" id="IPR023389">
    <property type="entry name" value="DOPA-like_sf"/>
</dbReference>